<feature type="compositionally biased region" description="Polar residues" evidence="1">
    <location>
        <begin position="1"/>
        <end position="14"/>
    </location>
</feature>
<name>A0ABW8JM94_9GAMM</name>
<dbReference type="Proteomes" id="UP001620461">
    <property type="component" value="Unassembled WGS sequence"/>
</dbReference>
<evidence type="ECO:0000256" key="1">
    <source>
        <dbReference type="SAM" id="MobiDB-lite"/>
    </source>
</evidence>
<keyword evidence="3" id="KW-1185">Reference proteome</keyword>
<comment type="caution">
    <text evidence="2">The sequence shown here is derived from an EMBL/GenBank/DDBJ whole genome shotgun (WGS) entry which is preliminary data.</text>
</comment>
<accession>A0ABW8JM94</accession>
<dbReference type="RefSeq" id="WP_404549374.1">
    <property type="nucleotide sequence ID" value="NZ_JADIKJ010000042.1"/>
</dbReference>
<feature type="region of interest" description="Disordered" evidence="1">
    <location>
        <begin position="1"/>
        <end position="22"/>
    </location>
</feature>
<dbReference type="EMBL" id="JADIKJ010000042">
    <property type="protein sequence ID" value="MFK2902238.1"/>
    <property type="molecule type" value="Genomic_DNA"/>
</dbReference>
<evidence type="ECO:0000313" key="2">
    <source>
        <dbReference type="EMBL" id="MFK2902238.1"/>
    </source>
</evidence>
<organism evidence="2 3">
    <name type="scientific">Dyella jejuensis</name>
    <dbReference type="NCBI Taxonomy" id="1432009"/>
    <lineage>
        <taxon>Bacteria</taxon>
        <taxon>Pseudomonadati</taxon>
        <taxon>Pseudomonadota</taxon>
        <taxon>Gammaproteobacteria</taxon>
        <taxon>Lysobacterales</taxon>
        <taxon>Rhodanobacteraceae</taxon>
        <taxon>Dyella</taxon>
    </lineage>
</organism>
<protein>
    <submittedName>
        <fullName evidence="2">Uncharacterized protein</fullName>
    </submittedName>
</protein>
<sequence>DVSSTSSQTYNTADGQPGVYDSQTGQIYSYDAAMQMNAEGTNVSDGLDPSQAPTLAPILVTPTADEVNQANANLGGLIDNAYATGQQYIQSAQNGIADGLQSLGNQLDAVPGNVVKELQSLPGQLEQAGSAIMDFVTNPSEPLQAYQAAASLPQALGNDVQAASQHALNSASAYWQNTSGQQMVYDFGYNLTSSLPAIAMGALTGGESEIADGAVAFAESAEGGAGIADSLEVVPSAGASGVNGAGGLDQLTNSLQATTNQAVADLTANPGLAQGLMSPGSYDQLVNGTNLAPASFGKAVERLTAQYVQADPILANQFEYLSQPFVSTPDFAGTIGGNTYTFDITTDASVASHLTRPYGATTTYITYPGLPQGLVFPK</sequence>
<gene>
    <name evidence="2" type="ORF">ISP15_18065</name>
</gene>
<reference evidence="2 3" key="1">
    <citation type="submission" date="2020-10" db="EMBL/GenBank/DDBJ databases">
        <title>Phylogeny of dyella-like bacteria.</title>
        <authorList>
            <person name="Fu J."/>
        </authorList>
    </citation>
    <scope>NUCLEOTIDE SEQUENCE [LARGE SCALE GENOMIC DNA]</scope>
    <source>
        <strain evidence="2 3">JP1</strain>
    </source>
</reference>
<evidence type="ECO:0000313" key="3">
    <source>
        <dbReference type="Proteomes" id="UP001620461"/>
    </source>
</evidence>
<feature type="non-terminal residue" evidence="2">
    <location>
        <position position="1"/>
    </location>
</feature>
<proteinExistence type="predicted"/>